<evidence type="ECO:0000256" key="1">
    <source>
        <dbReference type="ARBA" id="ARBA00023125"/>
    </source>
</evidence>
<reference evidence="5" key="1">
    <citation type="journal article" date="2019" name="Int. J. Syst. Evol. Microbiol.">
        <title>The Global Catalogue of Microorganisms (GCM) 10K type strain sequencing project: providing services to taxonomists for standard genome sequencing and annotation.</title>
        <authorList>
            <consortium name="The Broad Institute Genomics Platform"/>
            <consortium name="The Broad Institute Genome Sequencing Center for Infectious Disease"/>
            <person name="Wu L."/>
            <person name="Ma J."/>
        </authorList>
    </citation>
    <scope>NUCLEOTIDE SEQUENCE [LARGE SCALE GENOMIC DNA]</scope>
    <source>
        <strain evidence="5">CGMCC 1.13574</strain>
    </source>
</reference>
<evidence type="ECO:0000313" key="4">
    <source>
        <dbReference type="EMBL" id="MFD2171597.1"/>
    </source>
</evidence>
<dbReference type="RefSeq" id="WP_386048542.1">
    <property type="nucleotide sequence ID" value="NZ_JBHUIO010000011.1"/>
</dbReference>
<evidence type="ECO:0000313" key="5">
    <source>
        <dbReference type="Proteomes" id="UP001597343"/>
    </source>
</evidence>
<evidence type="ECO:0000259" key="3">
    <source>
        <dbReference type="PROSITE" id="PS50943"/>
    </source>
</evidence>
<dbReference type="SUPFAM" id="SSF47413">
    <property type="entry name" value="lambda repressor-like DNA-binding domains"/>
    <property type="match status" value="1"/>
</dbReference>
<dbReference type="Gene3D" id="1.10.260.40">
    <property type="entry name" value="lambda repressor-like DNA-binding domains"/>
    <property type="match status" value="1"/>
</dbReference>
<dbReference type="Proteomes" id="UP001597343">
    <property type="component" value="Unassembled WGS sequence"/>
</dbReference>
<protein>
    <submittedName>
        <fullName evidence="4">Helix-turn-helix transcriptional regulator</fullName>
    </submittedName>
</protein>
<proteinExistence type="predicted"/>
<dbReference type="PROSITE" id="PS50943">
    <property type="entry name" value="HTH_CROC1"/>
    <property type="match status" value="1"/>
</dbReference>
<dbReference type="SMART" id="SM00530">
    <property type="entry name" value="HTH_XRE"/>
    <property type="match status" value="1"/>
</dbReference>
<comment type="caution">
    <text evidence="4">The sequence shown here is derived from an EMBL/GenBank/DDBJ whole genome shotgun (WGS) entry which is preliminary data.</text>
</comment>
<feature type="domain" description="HTH cro/C1-type" evidence="3">
    <location>
        <begin position="7"/>
        <end position="61"/>
    </location>
</feature>
<organism evidence="4 5">
    <name type="scientific">Tumebacillus lipolyticus</name>
    <dbReference type="NCBI Taxonomy" id="1280370"/>
    <lineage>
        <taxon>Bacteria</taxon>
        <taxon>Bacillati</taxon>
        <taxon>Bacillota</taxon>
        <taxon>Bacilli</taxon>
        <taxon>Bacillales</taxon>
        <taxon>Alicyclobacillaceae</taxon>
        <taxon>Tumebacillus</taxon>
    </lineage>
</organism>
<feature type="region of interest" description="Disordered" evidence="2">
    <location>
        <begin position="67"/>
        <end position="87"/>
    </location>
</feature>
<dbReference type="InterPro" id="IPR010982">
    <property type="entry name" value="Lambda_DNA-bd_dom_sf"/>
</dbReference>
<gene>
    <name evidence="4" type="ORF">ACFSOY_16670</name>
</gene>
<accession>A0ABW5A034</accession>
<keyword evidence="1" id="KW-0238">DNA-binding</keyword>
<dbReference type="EMBL" id="JBHUIO010000011">
    <property type="protein sequence ID" value="MFD2171597.1"/>
    <property type="molecule type" value="Genomic_DNA"/>
</dbReference>
<keyword evidence="5" id="KW-1185">Reference proteome</keyword>
<dbReference type="PANTHER" id="PTHR46558">
    <property type="entry name" value="TRACRIPTIONAL REGULATORY PROTEIN-RELATED-RELATED"/>
    <property type="match status" value="1"/>
</dbReference>
<dbReference type="CDD" id="cd00093">
    <property type="entry name" value="HTH_XRE"/>
    <property type="match status" value="1"/>
</dbReference>
<dbReference type="PANTHER" id="PTHR46558:SF4">
    <property type="entry name" value="DNA-BIDING PHAGE PROTEIN"/>
    <property type="match status" value="1"/>
</dbReference>
<sequence length="87" mass="9596">MGQLNSLVEARKGKKLTQEQLAGAVGITRAYLANIECGRHVPSLQVAYRLAIRLGYSIEMLFFHQRGSPAPLKGTSKSCPLKQREVN</sequence>
<name>A0ABW5A034_9BACL</name>
<dbReference type="InterPro" id="IPR001387">
    <property type="entry name" value="Cro/C1-type_HTH"/>
</dbReference>
<evidence type="ECO:0000256" key="2">
    <source>
        <dbReference type="SAM" id="MobiDB-lite"/>
    </source>
</evidence>
<dbReference type="Pfam" id="PF01381">
    <property type="entry name" value="HTH_3"/>
    <property type="match status" value="1"/>
</dbReference>